<evidence type="ECO:0000313" key="3">
    <source>
        <dbReference type="Proteomes" id="UP000019335"/>
    </source>
</evidence>
<evidence type="ECO:0000313" key="2">
    <source>
        <dbReference type="EMBL" id="EWM26507.1"/>
    </source>
</evidence>
<dbReference type="EMBL" id="AZIL01000631">
    <property type="protein sequence ID" value="EWM26507.1"/>
    <property type="molecule type" value="Genomic_DNA"/>
</dbReference>
<gene>
    <name evidence="2" type="ORF">Naga_101335g2</name>
</gene>
<dbReference type="Proteomes" id="UP000019335">
    <property type="component" value="Chromosome 8"/>
</dbReference>
<organism evidence="2 3">
    <name type="scientific">Nannochloropsis gaditana</name>
    <dbReference type="NCBI Taxonomy" id="72520"/>
    <lineage>
        <taxon>Eukaryota</taxon>
        <taxon>Sar</taxon>
        <taxon>Stramenopiles</taxon>
        <taxon>Ochrophyta</taxon>
        <taxon>Eustigmatophyceae</taxon>
        <taxon>Eustigmatales</taxon>
        <taxon>Monodopsidaceae</taxon>
        <taxon>Nannochloropsis</taxon>
    </lineage>
</organism>
<proteinExistence type="predicted"/>
<feature type="compositionally biased region" description="Polar residues" evidence="1">
    <location>
        <begin position="73"/>
        <end position="82"/>
    </location>
</feature>
<reference evidence="2 3" key="1">
    <citation type="journal article" date="2014" name="Mol. Plant">
        <title>Chromosome Scale Genome Assembly and Transcriptome Profiling of Nannochloropsis gaditana in Nitrogen Depletion.</title>
        <authorList>
            <person name="Corteggiani Carpinelli E."/>
            <person name="Telatin A."/>
            <person name="Vitulo N."/>
            <person name="Forcato C."/>
            <person name="D'Angelo M."/>
            <person name="Schiavon R."/>
            <person name="Vezzi A."/>
            <person name="Giacometti G.M."/>
            <person name="Morosinotto T."/>
            <person name="Valle G."/>
        </authorList>
    </citation>
    <scope>NUCLEOTIDE SEQUENCE [LARGE SCALE GENOMIC DNA]</scope>
    <source>
        <strain evidence="2 3">B-31</strain>
    </source>
</reference>
<keyword evidence="3" id="KW-1185">Reference proteome</keyword>
<feature type="region of interest" description="Disordered" evidence="1">
    <location>
        <begin position="63"/>
        <end position="82"/>
    </location>
</feature>
<accession>W7TKA5</accession>
<sequence>MERTCPTYVETSGRVLQYRLYTVYYGRMSGIPFPRISRNCLGLASFERGFVSLLVVMDSRIGSKQPPRRDKLQLQQLKSSMG</sequence>
<dbReference type="AlphaFoldDB" id="W7TKA5"/>
<protein>
    <submittedName>
        <fullName evidence="2">Uncharacterized protein</fullName>
    </submittedName>
</protein>
<evidence type="ECO:0000256" key="1">
    <source>
        <dbReference type="SAM" id="MobiDB-lite"/>
    </source>
</evidence>
<name>W7TKA5_9STRA</name>
<comment type="caution">
    <text evidence="2">The sequence shown here is derived from an EMBL/GenBank/DDBJ whole genome shotgun (WGS) entry which is preliminary data.</text>
</comment>